<keyword evidence="9" id="KW-0865">Zymogen</keyword>
<evidence type="ECO:0000259" key="14">
    <source>
        <dbReference type="PROSITE" id="PS50208"/>
    </source>
</evidence>
<dbReference type="Pfam" id="PF00656">
    <property type="entry name" value="Peptidase_C14"/>
    <property type="match status" value="1"/>
</dbReference>
<evidence type="ECO:0000256" key="1">
    <source>
        <dbReference type="ARBA" id="ARBA00004514"/>
    </source>
</evidence>
<dbReference type="PROSITE" id="PS50209">
    <property type="entry name" value="CARD"/>
    <property type="match status" value="1"/>
</dbReference>
<dbReference type="SUPFAM" id="SSF47986">
    <property type="entry name" value="DEATH domain"/>
    <property type="match status" value="3"/>
</dbReference>
<comment type="subcellular location">
    <subcellularLocation>
        <location evidence="1">Cytoplasm</location>
        <location evidence="1">Cytosol</location>
    </subcellularLocation>
</comment>
<comment type="similarity">
    <text evidence="2 11">Belongs to the peptidase C14A family.</text>
</comment>
<dbReference type="InterPro" id="IPR001309">
    <property type="entry name" value="Pept_C14_p20"/>
</dbReference>
<dbReference type="InterPro" id="IPR004020">
    <property type="entry name" value="DAPIN"/>
</dbReference>
<feature type="compositionally biased region" description="Polar residues" evidence="12">
    <location>
        <begin position="542"/>
        <end position="551"/>
    </location>
</feature>
<feature type="domain" description="CARD" evidence="15">
    <location>
        <begin position="550"/>
        <end position="641"/>
    </location>
</feature>
<evidence type="ECO:0000259" key="15">
    <source>
        <dbReference type="PROSITE" id="PS50209"/>
    </source>
</evidence>
<dbReference type="InterPro" id="IPR002398">
    <property type="entry name" value="Pept_C14"/>
</dbReference>
<evidence type="ECO:0000259" key="16">
    <source>
        <dbReference type="PROSITE" id="PS50824"/>
    </source>
</evidence>
<dbReference type="PROSITE" id="PS50824">
    <property type="entry name" value="DAPIN"/>
    <property type="match status" value="3"/>
</dbReference>
<evidence type="ECO:0000256" key="8">
    <source>
        <dbReference type="ARBA" id="ARBA00022859"/>
    </source>
</evidence>
<dbReference type="SMART" id="SM01289">
    <property type="entry name" value="PYRIN"/>
    <property type="match status" value="3"/>
</dbReference>
<keyword evidence="8" id="KW-0391">Immunity</keyword>
<dbReference type="PANTHER" id="PTHR47901">
    <property type="entry name" value="CASPASE RECRUITMENT DOMAIN-CONTAINING PROTEIN 18"/>
    <property type="match status" value="1"/>
</dbReference>
<dbReference type="SUPFAM" id="SSF52129">
    <property type="entry name" value="Caspase-like"/>
    <property type="match status" value="1"/>
</dbReference>
<dbReference type="Gene3D" id="1.10.533.10">
    <property type="entry name" value="Death Domain, Fas"/>
    <property type="match status" value="5"/>
</dbReference>
<keyword evidence="3" id="KW-0963">Cytoplasm</keyword>
<evidence type="ECO:0000256" key="2">
    <source>
        <dbReference type="ARBA" id="ARBA00010134"/>
    </source>
</evidence>
<sequence>MAKTTKDHLQDVFDDLGEAGQKKFKGKLCDRKVEPRVRRAAIEKAKDSIDLADLMVNTFTTSGSVPVTVEILEAIGFNEQATDLKKNTGQDLNIYSIVVYVYLWPRHLWPHHLWPRHLWPRHLWDVVDSGAGQSPKVKFALSDDWHTQLRVTPCSQQLKNTIISKHGSEASILQTVALIYDVKDKSVRKRLALLINNIDFDHKEMTRRGADRDEENMEWLLKELDYQVVKHRNLSAKDMEGAVKDFAQRQEHAYSDSTFVVIMSHGKRDAILGVHYTTLNPSDAFPVDKIYYYLNAENCPGLRNKPKVILLQACRGGETGRVWASDGVPDEPTEIEGDDFVHKEKDFISLMSCTPDTKSYRHVQNGTFYVQNLVDVLMKHAHEDHIEELFRKVLRRFDNSDMMGCYRQMACKDRASLPKYPQVPLHLRPEHNYEDLKTPPQRLTSRNALGLGDIFDDLGQEGQKKFKSKLLDRREEPRVRRAAVEKLEDAIDLTTLMVNTFTETGAVPVTVQILKAIGFHEQANELTQNAGQSAPLVPSPAPSNNHQSSTAPPHEHFIDRHRIELIKRVNNVNAILDELLQMNVITDENYSAICAEKTSQEKMRKLLMGPIKSAGIKGKDSLYKALKDTERCLIEDLEDIIEPVAEVFPSQHVYVGGPHMVYAGSTWVPSGHGSKMGILSGAHFGQLIEKLEDAIDLTDVIVNTFTTSGAVAVTVEILKAIGCNKQAEDLIKNTGQCELFSSFLHKAEALHLMVNTLSSQSDHMLVSISFIEHFIDRNWTKLVKRMNFLRRKSLHVSINSAIRSEKTSKDRMRKLLLGPIRSAGTKGKDALYFALKDTEACLIEDLEQQ</sequence>
<dbReference type="InterPro" id="IPR033139">
    <property type="entry name" value="Caspase_cys_AS"/>
</dbReference>
<organism evidence="17 18">
    <name type="scientific">Labeo rohita</name>
    <name type="common">Indian major carp</name>
    <name type="synonym">Cyprinus rohita</name>
    <dbReference type="NCBI Taxonomy" id="84645"/>
    <lineage>
        <taxon>Eukaryota</taxon>
        <taxon>Metazoa</taxon>
        <taxon>Chordata</taxon>
        <taxon>Craniata</taxon>
        <taxon>Vertebrata</taxon>
        <taxon>Euteleostomi</taxon>
        <taxon>Actinopterygii</taxon>
        <taxon>Neopterygii</taxon>
        <taxon>Teleostei</taxon>
        <taxon>Ostariophysi</taxon>
        <taxon>Cypriniformes</taxon>
        <taxon>Cyprinidae</taxon>
        <taxon>Labeoninae</taxon>
        <taxon>Labeonini</taxon>
        <taxon>Labeo</taxon>
    </lineage>
</organism>
<dbReference type="Pfam" id="PF00619">
    <property type="entry name" value="CARD"/>
    <property type="match status" value="1"/>
</dbReference>
<keyword evidence="18" id="KW-1185">Reference proteome</keyword>
<dbReference type="Gene3D" id="3.40.50.1460">
    <property type="match status" value="1"/>
</dbReference>
<dbReference type="EMBL" id="JACTAM010000016">
    <property type="protein sequence ID" value="KAI2654991.1"/>
    <property type="molecule type" value="Genomic_DNA"/>
</dbReference>
<evidence type="ECO:0000256" key="11">
    <source>
        <dbReference type="RuleBase" id="RU003971"/>
    </source>
</evidence>
<feature type="domain" description="Caspase family p10" evidence="13">
    <location>
        <begin position="341"/>
        <end position="400"/>
    </location>
</feature>
<evidence type="ECO:0000259" key="13">
    <source>
        <dbReference type="PROSITE" id="PS50207"/>
    </source>
</evidence>
<gene>
    <name evidence="17" type="ORF">H4Q32_017299</name>
</gene>
<evidence type="ECO:0000256" key="6">
    <source>
        <dbReference type="ARBA" id="ARBA00022801"/>
    </source>
</evidence>
<dbReference type="PANTHER" id="PTHR47901:SF3">
    <property type="entry name" value="CASPASE-1"/>
    <property type="match status" value="1"/>
</dbReference>
<feature type="region of interest" description="Disordered" evidence="12">
    <location>
        <begin position="527"/>
        <end position="553"/>
    </location>
</feature>
<evidence type="ECO:0000256" key="4">
    <source>
        <dbReference type="ARBA" id="ARBA00022588"/>
    </source>
</evidence>
<dbReference type="CDD" id="cd08321">
    <property type="entry name" value="Pyrin_ASC-like"/>
    <property type="match status" value="1"/>
</dbReference>
<dbReference type="PROSITE" id="PS50207">
    <property type="entry name" value="CASPASE_P10"/>
    <property type="match status" value="1"/>
</dbReference>
<name>A0ABQ8LXJ3_LABRO</name>
<accession>A0ABQ8LXJ3</accession>
<evidence type="ECO:0000256" key="10">
    <source>
        <dbReference type="ARBA" id="ARBA00023198"/>
    </source>
</evidence>
<feature type="domain" description="Caspase family p20" evidence="14">
    <location>
        <begin position="188"/>
        <end position="318"/>
    </location>
</feature>
<dbReference type="InterPro" id="IPR029030">
    <property type="entry name" value="Caspase-like_dom_sf"/>
</dbReference>
<evidence type="ECO:0000313" key="17">
    <source>
        <dbReference type="EMBL" id="KAI2654991.1"/>
    </source>
</evidence>
<dbReference type="InterPro" id="IPR001315">
    <property type="entry name" value="CARD"/>
</dbReference>
<keyword evidence="6" id="KW-0378">Hydrolase</keyword>
<dbReference type="Proteomes" id="UP000830375">
    <property type="component" value="Unassembled WGS sequence"/>
</dbReference>
<evidence type="ECO:0000256" key="9">
    <source>
        <dbReference type="ARBA" id="ARBA00023145"/>
    </source>
</evidence>
<dbReference type="PROSITE" id="PS01121">
    <property type="entry name" value="CASPASE_HIS"/>
    <property type="match status" value="1"/>
</dbReference>
<evidence type="ECO:0000256" key="3">
    <source>
        <dbReference type="ARBA" id="ARBA00022490"/>
    </source>
</evidence>
<dbReference type="InterPro" id="IPR033516">
    <property type="entry name" value="CARD8/ASC/NALP1_CARD"/>
</dbReference>
<feature type="domain" description="Pyrin" evidence="16">
    <location>
        <begin position="688"/>
        <end position="736"/>
    </location>
</feature>
<evidence type="ECO:0000313" key="18">
    <source>
        <dbReference type="Proteomes" id="UP000830375"/>
    </source>
</evidence>
<evidence type="ECO:0000256" key="7">
    <source>
        <dbReference type="ARBA" id="ARBA00022807"/>
    </source>
</evidence>
<dbReference type="Pfam" id="PF02758">
    <property type="entry name" value="PYRIN"/>
    <property type="match status" value="2"/>
</dbReference>
<dbReference type="InterPro" id="IPR002138">
    <property type="entry name" value="Pept_C14_p10"/>
</dbReference>
<dbReference type="PROSITE" id="PS50208">
    <property type="entry name" value="CASPASE_P20"/>
    <property type="match status" value="1"/>
</dbReference>
<keyword evidence="5" id="KW-0645">Protease</keyword>
<dbReference type="InterPro" id="IPR016129">
    <property type="entry name" value="Caspase_his_AS"/>
</dbReference>
<dbReference type="PROSITE" id="PS01122">
    <property type="entry name" value="CASPASE_CYS"/>
    <property type="match status" value="1"/>
</dbReference>
<protein>
    <submittedName>
        <fullName evidence="17">Caspase a</fullName>
    </submittedName>
</protein>
<feature type="domain" description="Pyrin" evidence="16">
    <location>
        <begin position="1"/>
        <end position="90"/>
    </location>
</feature>
<proteinExistence type="inferred from homology"/>
<dbReference type="CDD" id="cd08330">
    <property type="entry name" value="CARD_ASC_NALP1"/>
    <property type="match status" value="1"/>
</dbReference>
<feature type="domain" description="Pyrin" evidence="16">
    <location>
        <begin position="443"/>
        <end position="532"/>
    </location>
</feature>
<keyword evidence="4" id="KW-0399">Innate immunity</keyword>
<comment type="caution">
    <text evidence="17">The sequence shown here is derived from an EMBL/GenBank/DDBJ whole genome shotgun (WGS) entry which is preliminary data.</text>
</comment>
<reference evidence="17 18" key="1">
    <citation type="submission" date="2022-01" db="EMBL/GenBank/DDBJ databases">
        <title>A high-quality chromosome-level genome assembly of rohu carp, Labeo rohita.</title>
        <authorList>
            <person name="Arick M.A. II"/>
            <person name="Hsu C.-Y."/>
            <person name="Magbanua Z."/>
            <person name="Pechanova O."/>
            <person name="Grover C."/>
            <person name="Miller E."/>
            <person name="Thrash A."/>
            <person name="Ezzel L."/>
            <person name="Alam S."/>
            <person name="Benzie J."/>
            <person name="Hamilton M."/>
            <person name="Karsi A."/>
            <person name="Lawrence M.L."/>
            <person name="Peterson D.G."/>
        </authorList>
    </citation>
    <scope>NUCLEOTIDE SEQUENCE [LARGE SCALE GENOMIC DNA]</scope>
    <source>
        <strain evidence="18">BAU-BD-2019</strain>
        <tissue evidence="17">Blood</tissue>
    </source>
</reference>
<dbReference type="InterPro" id="IPR011029">
    <property type="entry name" value="DEATH-like_dom_sf"/>
</dbReference>
<dbReference type="InterPro" id="IPR015917">
    <property type="entry name" value="Pept_C14A"/>
</dbReference>
<dbReference type="PRINTS" id="PR00376">
    <property type="entry name" value="IL1BCENZYME"/>
</dbReference>
<keyword evidence="10" id="KW-0395">Inflammatory response</keyword>
<evidence type="ECO:0000256" key="12">
    <source>
        <dbReference type="SAM" id="MobiDB-lite"/>
    </source>
</evidence>
<keyword evidence="7" id="KW-0788">Thiol protease</keyword>
<dbReference type="CDD" id="cd00032">
    <property type="entry name" value="CASc"/>
    <property type="match status" value="1"/>
</dbReference>
<dbReference type="InterPro" id="IPR011600">
    <property type="entry name" value="Pept_C14_caspase"/>
</dbReference>
<evidence type="ECO:0000256" key="5">
    <source>
        <dbReference type="ARBA" id="ARBA00022670"/>
    </source>
</evidence>
<dbReference type="SMART" id="SM00115">
    <property type="entry name" value="CASc"/>
    <property type="match status" value="1"/>
</dbReference>